<dbReference type="InterPro" id="IPR002197">
    <property type="entry name" value="HTH_Fis"/>
</dbReference>
<protein>
    <submittedName>
        <fullName evidence="11">Uncharacterized protein</fullName>
    </submittedName>
</protein>
<dbReference type="Gene3D" id="3.30.450.40">
    <property type="match status" value="1"/>
</dbReference>
<dbReference type="GO" id="GO:0006355">
    <property type="term" value="P:regulation of DNA-templated transcription"/>
    <property type="evidence" value="ECO:0007669"/>
    <property type="project" value="InterPro"/>
</dbReference>
<dbReference type="PROSITE" id="PS00108">
    <property type="entry name" value="PROTEIN_KINASE_ST"/>
    <property type="match status" value="1"/>
</dbReference>
<keyword evidence="2" id="KW-0067">ATP-binding</keyword>
<dbReference type="SUPFAM" id="SSF48452">
    <property type="entry name" value="TPR-like"/>
    <property type="match status" value="1"/>
</dbReference>
<feature type="compositionally biased region" description="Low complexity" evidence="8">
    <location>
        <begin position="1092"/>
        <end position="1103"/>
    </location>
</feature>
<feature type="compositionally biased region" description="Low complexity" evidence="8">
    <location>
        <begin position="1028"/>
        <end position="1076"/>
    </location>
</feature>
<evidence type="ECO:0000256" key="2">
    <source>
        <dbReference type="ARBA" id="ARBA00022840"/>
    </source>
</evidence>
<dbReference type="Gene3D" id="1.10.8.60">
    <property type="match status" value="1"/>
</dbReference>
<dbReference type="SUPFAM" id="SSF46689">
    <property type="entry name" value="Homeodomain-like"/>
    <property type="match status" value="1"/>
</dbReference>
<dbReference type="InterPro" id="IPR041664">
    <property type="entry name" value="AAA_16"/>
</dbReference>
<feature type="compositionally biased region" description="Basic and acidic residues" evidence="8">
    <location>
        <begin position="1714"/>
        <end position="1724"/>
    </location>
</feature>
<dbReference type="Proteomes" id="UP000295497">
    <property type="component" value="Chromosome"/>
</dbReference>
<feature type="region of interest" description="Disordered" evidence="8">
    <location>
        <begin position="1770"/>
        <end position="1802"/>
    </location>
</feature>
<feature type="compositionally biased region" description="Low complexity" evidence="8">
    <location>
        <begin position="1111"/>
        <end position="1127"/>
    </location>
</feature>
<evidence type="ECO:0000313" key="11">
    <source>
        <dbReference type="EMBL" id="AUX31227.1"/>
    </source>
</evidence>
<feature type="compositionally biased region" description="Low complexity" evidence="8">
    <location>
        <begin position="1011"/>
        <end position="1021"/>
    </location>
</feature>
<dbReference type="InterPro" id="IPR029016">
    <property type="entry name" value="GAF-like_dom_sf"/>
</dbReference>
<dbReference type="InterPro" id="IPR003018">
    <property type="entry name" value="GAF"/>
</dbReference>
<dbReference type="GO" id="GO:0004672">
    <property type="term" value="F:protein kinase activity"/>
    <property type="evidence" value="ECO:0007669"/>
    <property type="project" value="InterPro"/>
</dbReference>
<dbReference type="CDD" id="cd14014">
    <property type="entry name" value="STKc_PknB_like"/>
    <property type="match status" value="1"/>
</dbReference>
<feature type="compositionally biased region" description="Polar residues" evidence="8">
    <location>
        <begin position="1128"/>
        <end position="1137"/>
    </location>
</feature>
<name>A0A4P2QMB6_SORCE</name>
<dbReference type="InterPro" id="IPR003593">
    <property type="entry name" value="AAA+_ATPase"/>
</dbReference>
<dbReference type="InterPro" id="IPR000719">
    <property type="entry name" value="Prot_kinase_dom"/>
</dbReference>
<feature type="region of interest" description="Disordered" evidence="8">
    <location>
        <begin position="1714"/>
        <end position="1733"/>
    </location>
</feature>
<sequence>MIPAEGTLVARRYRLIRPLGRGGLATAWLARDEALGRDICLKLLGRARSAERAAFRGEFRMLAGLFHPHLVRVHDFGMLRETGEPRFYFTSEAVLGAPLDAYVTGRRFEEVRAAIVDVLDALRFLHRARIRHGDVKPANILVDASGRAVLIDLSCAARVGERPDDGISGTQGYVAPEVIRGEAADGRADLFALGRTLGAIAPLLAEPLPEAISALAERLVRPEPRDRPADAGEVLDWVGASPRALAPPPPEPPHLVGRDAELGAVAEALAALERGESGPRLCVIAGEPGCGKSRLLREAKWSAELRMEAVEGFARAGAQVGSVRSMLGRATGEEALPAGALGALRAHERLTRARSGSGAEPLVLVLDDADEVGGADREMLEALVRLLGPDDPVLLLAAERIPHGGGRAPLAAVAAEAGRSAREVALPPLGREAVQRWMDAIGLGDATEAVLRASAGWPADLVVTAGRLAESGDLAGLDATTPGASARYALRLRGLGRPLRDAVATLAVLGGAAADEALPSLGLPVAHLAELAARGVAARSAGGWTLTRAGPIAALLAALGGEAVRAAHARAAAAFPARVEQQALHLALSGDTAAAERLFLGRRAEREADPGAWAAAAEALLEAATGAETRLEIASTLQRGGRAARAREVLEQLLAEGQAAALGARQGPALVRLGACLLELGDPTAALARLEEAEQGSGEAPSFAPRERACLADLASRALLRLGSHAEARARAEPALAWCDEPEVLASLHEDVGVAASYLGERRLAGLHLGLAAGLHRDRRAPRALVRALSYQAIDAFRAGEVEAALVGYRQALATAEEHGLGDLVARCSLNVGTACHQSGELGEALAAYERGARLASALGQADLVLVLDFDLAKLWADVGAFERAGRVASRVETEAARRGAPFFAAAAASVLGDCALAAGDAEEAARCFERSRRGFEAQGAQREVVEEELELCRAHLSRGALGDARAALARAREHGAVREAPDLGARAALLEGRLALLDGDGGEGGGNLGQAGAEPGEPNLGQGGLNLGRPNLGRPNLGRPNLGRPNLGRPNLGRPNLGRPNLGRPNLGRPNLGRPAPNPGQLNLGRPAPNPGQLNLGQGQPNPGQPEPALNLGQLNLGQGQPNPGQSVLNPGQLNLGQPNPGQPAPNPGRPNLGQDLAAARELLERALGLAERAAQPDLIADVRLALADAAELAGEPEAAAAQRQRATAAWTAMARSLPEALQHAFWMHPRRRAARPAPADAAAPPGAAAGPAAQPATERAAKLERLLAMFRKLNSSVEIADILAMAMDAAIDLTAAERGFVLLEQPGGELRVAVARNVDREKVGRSHLKFSYSIAERAIAAQEPVVTVDAQDDPRFREHASVHAMRLRSVIAVPIRSPDGVLGALYLDNRFRRARFAPADVDLLLAFADQVALALRNARLVDDLRRRTVELEAERRRVEELLRGQAAEIDRLQEEVLVRQQALEHRYDYGAIVGRGPALRAVFATLDRVVDTPVSVLVTGESGTGKELVARAIHFAGPRKSGPFMGINCAALPAALLESELFGHVRGAFTGADRDRTGLVVAARGGTLFLDELGEMPLEVQAKLLRVLQEREVRPVGSAEAVRVDFRLVCATNRDLLAETARGRFREDLYYRVAVVQIRLPPLRDRLEDLPELALHFVRRAAEQLGRPAPQLSREALRRLGQHGWPGNVRELENVITKAVVLCDGRRIGPDDVDLPRAREGGGRGAPRSLPDERAALLAALERTGWNALQAARDAGMSRATFYRKLRRLGIQRPAGSPAERPTERSAEPPSGGPTSARGD</sequence>
<proteinExistence type="predicted"/>
<feature type="region of interest" description="Disordered" evidence="8">
    <location>
        <begin position="1233"/>
        <end position="1257"/>
    </location>
</feature>
<evidence type="ECO:0000256" key="7">
    <source>
        <dbReference type="SAM" id="Coils"/>
    </source>
</evidence>
<dbReference type="Pfam" id="PF00158">
    <property type="entry name" value="Sigma54_activat"/>
    <property type="match status" value="1"/>
</dbReference>
<dbReference type="PRINTS" id="PR01590">
    <property type="entry name" value="HTHFIS"/>
</dbReference>
<dbReference type="Pfam" id="PF25601">
    <property type="entry name" value="AAA_lid_14"/>
    <property type="match status" value="1"/>
</dbReference>
<keyword evidence="5" id="KW-0010">Activator</keyword>
<evidence type="ECO:0000256" key="6">
    <source>
        <dbReference type="ARBA" id="ARBA00023163"/>
    </source>
</evidence>
<feature type="compositionally biased region" description="Low complexity" evidence="8">
    <location>
        <begin position="1237"/>
        <end position="1257"/>
    </location>
</feature>
<keyword evidence="1" id="KW-0547">Nucleotide-binding</keyword>
<dbReference type="Gene3D" id="1.25.40.10">
    <property type="entry name" value="Tetratricopeptide repeat domain"/>
    <property type="match status" value="2"/>
</dbReference>
<dbReference type="InterPro" id="IPR025662">
    <property type="entry name" value="Sigma_54_int_dom_ATP-bd_1"/>
</dbReference>
<reference evidence="11 12" key="1">
    <citation type="submission" date="2015-09" db="EMBL/GenBank/DDBJ databases">
        <title>Sorangium comparison.</title>
        <authorList>
            <person name="Zaburannyi N."/>
            <person name="Bunk B."/>
            <person name="Overmann J."/>
            <person name="Mueller R."/>
        </authorList>
    </citation>
    <scope>NUCLEOTIDE SEQUENCE [LARGE SCALE GENOMIC DNA]</scope>
    <source>
        <strain evidence="11 12">So ce836</strain>
    </source>
</reference>
<dbReference type="PROSITE" id="PS50045">
    <property type="entry name" value="SIGMA54_INTERACT_4"/>
    <property type="match status" value="1"/>
</dbReference>
<dbReference type="SMART" id="SM00065">
    <property type="entry name" value="GAF"/>
    <property type="match status" value="1"/>
</dbReference>
<evidence type="ECO:0000256" key="8">
    <source>
        <dbReference type="SAM" id="MobiDB-lite"/>
    </source>
</evidence>
<dbReference type="RefSeq" id="WP_129575062.1">
    <property type="nucleotide sequence ID" value="NZ_CP012672.1"/>
</dbReference>
<evidence type="ECO:0000256" key="4">
    <source>
        <dbReference type="ARBA" id="ARBA00023125"/>
    </source>
</evidence>
<dbReference type="InterPro" id="IPR011990">
    <property type="entry name" value="TPR-like_helical_dom_sf"/>
</dbReference>
<evidence type="ECO:0000259" key="10">
    <source>
        <dbReference type="PROSITE" id="PS50045"/>
    </source>
</evidence>
<dbReference type="Pfam" id="PF02954">
    <property type="entry name" value="HTH_8"/>
    <property type="match status" value="1"/>
</dbReference>
<dbReference type="InterPro" id="IPR008271">
    <property type="entry name" value="Ser/Thr_kinase_AS"/>
</dbReference>
<feature type="coiled-coil region" evidence="7">
    <location>
        <begin position="1423"/>
        <end position="1457"/>
    </location>
</feature>
<dbReference type="PROSITE" id="PS00688">
    <property type="entry name" value="SIGMA54_INTERACT_3"/>
    <property type="match status" value="1"/>
</dbReference>
<gene>
    <name evidence="11" type="ORF">SOCE836_033560</name>
</gene>
<evidence type="ECO:0000256" key="5">
    <source>
        <dbReference type="ARBA" id="ARBA00023159"/>
    </source>
</evidence>
<dbReference type="Pfam" id="PF00069">
    <property type="entry name" value="Pkinase"/>
    <property type="match status" value="1"/>
</dbReference>
<dbReference type="PROSITE" id="PS50011">
    <property type="entry name" value="PROTEIN_KINASE_DOM"/>
    <property type="match status" value="1"/>
</dbReference>
<accession>A0A4P2QMB6</accession>
<dbReference type="SMART" id="SM00382">
    <property type="entry name" value="AAA"/>
    <property type="match status" value="2"/>
</dbReference>
<dbReference type="GO" id="GO:0043565">
    <property type="term" value="F:sequence-specific DNA binding"/>
    <property type="evidence" value="ECO:0007669"/>
    <property type="project" value="InterPro"/>
</dbReference>
<keyword evidence="4" id="KW-0238">DNA-binding</keyword>
<keyword evidence="7" id="KW-0175">Coiled coil</keyword>
<dbReference type="PANTHER" id="PTHR32071">
    <property type="entry name" value="TRANSCRIPTIONAL REGULATORY PROTEIN"/>
    <property type="match status" value="1"/>
</dbReference>
<evidence type="ECO:0000259" key="9">
    <source>
        <dbReference type="PROSITE" id="PS50011"/>
    </source>
</evidence>
<feature type="domain" description="Protein kinase" evidence="9">
    <location>
        <begin position="13"/>
        <end position="394"/>
    </location>
</feature>
<dbReference type="SUPFAM" id="SSF52540">
    <property type="entry name" value="P-loop containing nucleoside triphosphate hydrolases"/>
    <property type="match status" value="2"/>
</dbReference>
<dbReference type="Gene3D" id="1.10.510.10">
    <property type="entry name" value="Transferase(Phosphotransferase) domain 1"/>
    <property type="match status" value="1"/>
</dbReference>
<dbReference type="InterPro" id="IPR027417">
    <property type="entry name" value="P-loop_NTPase"/>
</dbReference>
<dbReference type="InterPro" id="IPR002078">
    <property type="entry name" value="Sigma_54_int"/>
</dbReference>
<evidence type="ECO:0000313" key="12">
    <source>
        <dbReference type="Proteomes" id="UP000295497"/>
    </source>
</evidence>
<dbReference type="SUPFAM" id="SSF55781">
    <property type="entry name" value="GAF domain-like"/>
    <property type="match status" value="1"/>
</dbReference>
<dbReference type="PROSITE" id="PS00675">
    <property type="entry name" value="SIGMA54_INTERACT_1"/>
    <property type="match status" value="1"/>
</dbReference>
<organism evidence="11 12">
    <name type="scientific">Sorangium cellulosum</name>
    <name type="common">Polyangium cellulosum</name>
    <dbReference type="NCBI Taxonomy" id="56"/>
    <lineage>
        <taxon>Bacteria</taxon>
        <taxon>Pseudomonadati</taxon>
        <taxon>Myxococcota</taxon>
        <taxon>Polyangia</taxon>
        <taxon>Polyangiales</taxon>
        <taxon>Polyangiaceae</taxon>
        <taxon>Sorangium</taxon>
    </lineage>
</organism>
<dbReference type="Gene3D" id="3.40.50.300">
    <property type="entry name" value="P-loop containing nucleotide triphosphate hydrolases"/>
    <property type="match status" value="2"/>
</dbReference>
<feature type="domain" description="Sigma-54 factor interaction" evidence="10">
    <location>
        <begin position="1474"/>
        <end position="1703"/>
    </location>
</feature>
<dbReference type="SUPFAM" id="SSF56112">
    <property type="entry name" value="Protein kinase-like (PK-like)"/>
    <property type="match status" value="1"/>
</dbReference>
<keyword evidence="6" id="KW-0804">Transcription</keyword>
<dbReference type="InterPro" id="IPR058031">
    <property type="entry name" value="AAA_lid_NorR"/>
</dbReference>
<dbReference type="InterPro" id="IPR025944">
    <property type="entry name" value="Sigma_54_int_dom_CS"/>
</dbReference>
<dbReference type="FunFam" id="3.40.50.300:FF:000006">
    <property type="entry name" value="DNA-binding transcriptional regulator NtrC"/>
    <property type="match status" value="1"/>
</dbReference>
<dbReference type="CDD" id="cd00009">
    <property type="entry name" value="AAA"/>
    <property type="match status" value="1"/>
</dbReference>
<keyword evidence="3" id="KW-0805">Transcription regulation</keyword>
<evidence type="ECO:0000256" key="1">
    <source>
        <dbReference type="ARBA" id="ARBA00022741"/>
    </source>
</evidence>
<dbReference type="PANTHER" id="PTHR32071:SF117">
    <property type="entry name" value="PTS-DEPENDENT DIHYDROXYACETONE KINASE OPERON REGULATORY PROTEIN-RELATED"/>
    <property type="match status" value="1"/>
</dbReference>
<dbReference type="InterPro" id="IPR009057">
    <property type="entry name" value="Homeodomain-like_sf"/>
</dbReference>
<dbReference type="InterPro" id="IPR011009">
    <property type="entry name" value="Kinase-like_dom_sf"/>
</dbReference>
<dbReference type="SMART" id="SM00028">
    <property type="entry name" value="TPR"/>
    <property type="match status" value="4"/>
</dbReference>
<dbReference type="InterPro" id="IPR019734">
    <property type="entry name" value="TPR_rpt"/>
</dbReference>
<dbReference type="Pfam" id="PF01590">
    <property type="entry name" value="GAF"/>
    <property type="match status" value="1"/>
</dbReference>
<feature type="region of interest" description="Disordered" evidence="8">
    <location>
        <begin position="1002"/>
        <end position="1155"/>
    </location>
</feature>
<dbReference type="SMART" id="SM00220">
    <property type="entry name" value="S_TKc"/>
    <property type="match status" value="1"/>
</dbReference>
<evidence type="ECO:0000256" key="3">
    <source>
        <dbReference type="ARBA" id="ARBA00023015"/>
    </source>
</evidence>
<dbReference type="EMBL" id="CP012672">
    <property type="protein sequence ID" value="AUX31227.1"/>
    <property type="molecule type" value="Genomic_DNA"/>
</dbReference>
<dbReference type="GO" id="GO:0005524">
    <property type="term" value="F:ATP binding"/>
    <property type="evidence" value="ECO:0007669"/>
    <property type="project" value="UniProtKB-KW"/>
</dbReference>
<dbReference type="Gene3D" id="3.30.200.20">
    <property type="entry name" value="Phosphorylase Kinase, domain 1"/>
    <property type="match status" value="1"/>
</dbReference>
<dbReference type="Pfam" id="PF13191">
    <property type="entry name" value="AAA_16"/>
    <property type="match status" value="1"/>
</dbReference>
<dbReference type="Gene3D" id="1.10.10.60">
    <property type="entry name" value="Homeodomain-like"/>
    <property type="match status" value="1"/>
</dbReference>